<protein>
    <submittedName>
        <fullName evidence="1">EscU/YscU/HrcU family type III secretion system export apparatus switch protein</fullName>
    </submittedName>
</protein>
<dbReference type="Pfam" id="PF01312">
    <property type="entry name" value="Bac_export_2"/>
    <property type="match status" value="1"/>
</dbReference>
<reference evidence="2" key="1">
    <citation type="journal article" date="2019" name="Int. J. Syst. Evol. Microbiol.">
        <title>The Global Catalogue of Microorganisms (GCM) 10K type strain sequencing project: providing services to taxonomists for standard genome sequencing and annotation.</title>
        <authorList>
            <consortium name="The Broad Institute Genomics Platform"/>
            <consortium name="The Broad Institute Genome Sequencing Center for Infectious Disease"/>
            <person name="Wu L."/>
            <person name="Ma J."/>
        </authorList>
    </citation>
    <scope>NUCLEOTIDE SEQUENCE [LARGE SCALE GENOMIC DNA]</scope>
    <source>
        <strain evidence="2">JCM 12165</strain>
    </source>
</reference>
<sequence length="99" mass="11352">MIQRRFNQVEKRAINGSTAAVIHYNELDGTPKVLASGRGHVAERIKEIAQEHHIHMEEDPYLIENLIDLDLGDDIPPQLYAVIAEILLMIEELERMHQS</sequence>
<dbReference type="Proteomes" id="UP001595896">
    <property type="component" value="Unassembled WGS sequence"/>
</dbReference>
<dbReference type="PANTHER" id="PTHR30531">
    <property type="entry name" value="FLAGELLAR BIOSYNTHETIC PROTEIN FLHB"/>
    <property type="match status" value="1"/>
</dbReference>
<comment type="caution">
    <text evidence="1">The sequence shown here is derived from an EMBL/GenBank/DDBJ whole genome shotgun (WGS) entry which is preliminary data.</text>
</comment>
<gene>
    <name evidence="1" type="ORF">ACFO4L_15845</name>
</gene>
<organism evidence="1 2">
    <name type="scientific">Bacillus daqingensis</name>
    <dbReference type="NCBI Taxonomy" id="872396"/>
    <lineage>
        <taxon>Bacteria</taxon>
        <taxon>Bacillati</taxon>
        <taxon>Bacillota</taxon>
        <taxon>Bacilli</taxon>
        <taxon>Bacillales</taxon>
        <taxon>Bacillaceae</taxon>
        <taxon>Bacillus</taxon>
    </lineage>
</organism>
<keyword evidence="2" id="KW-1185">Reference proteome</keyword>
<accession>A0ABV9NXM5</accession>
<proteinExistence type="predicted"/>
<name>A0ABV9NXM5_9BACI</name>
<dbReference type="InterPro" id="IPR006135">
    <property type="entry name" value="T3SS_substrate_exporter"/>
</dbReference>
<dbReference type="InterPro" id="IPR029025">
    <property type="entry name" value="T3SS_substrate_exporter_C"/>
</dbReference>
<evidence type="ECO:0000313" key="1">
    <source>
        <dbReference type="EMBL" id="MFC4738047.1"/>
    </source>
</evidence>
<dbReference type="PANTHER" id="PTHR30531:SF12">
    <property type="entry name" value="FLAGELLAR BIOSYNTHETIC PROTEIN FLHB"/>
    <property type="match status" value="1"/>
</dbReference>
<dbReference type="RefSeq" id="WP_377910639.1">
    <property type="nucleotide sequence ID" value="NZ_JBHSGK010000021.1"/>
</dbReference>
<dbReference type="Gene3D" id="3.40.1690.10">
    <property type="entry name" value="secretion proteins EscU"/>
    <property type="match status" value="1"/>
</dbReference>
<evidence type="ECO:0000313" key="2">
    <source>
        <dbReference type="Proteomes" id="UP001595896"/>
    </source>
</evidence>
<dbReference type="EMBL" id="JBHSGK010000021">
    <property type="protein sequence ID" value="MFC4738047.1"/>
    <property type="molecule type" value="Genomic_DNA"/>
</dbReference>
<dbReference type="SUPFAM" id="SSF160544">
    <property type="entry name" value="EscU C-terminal domain-like"/>
    <property type="match status" value="1"/>
</dbReference>